<reference evidence="2 3" key="1">
    <citation type="journal article" date="2012" name="Nucleic Acids Res.">
        <title>Sequencing of the smallest Apicomplexan genome from the human pathogen Babesia microti.</title>
        <authorList>
            <person name="Cornillot E."/>
            <person name="Hadj-Kaddour K."/>
            <person name="Dassouli A."/>
            <person name="Noel B."/>
            <person name="Ranwez V."/>
            <person name="Vacherie B."/>
            <person name="Augagneur Y."/>
            <person name="Bres V."/>
            <person name="Duclos A."/>
            <person name="Randazzo S."/>
            <person name="Carcy B."/>
            <person name="Debierre-Grockiego F."/>
            <person name="Delbecq S."/>
            <person name="Moubri-Menage K."/>
            <person name="Shams-Eldin H."/>
            <person name="Usmani-Brown S."/>
            <person name="Bringaud F."/>
            <person name="Wincker P."/>
            <person name="Vivares C.P."/>
            <person name="Schwarz R.T."/>
            <person name="Schetters T.P."/>
            <person name="Krause P.J."/>
            <person name="Gorenflot A."/>
            <person name="Berry V."/>
            <person name="Barbe V."/>
            <person name="Ben Mamoun C."/>
        </authorList>
    </citation>
    <scope>NUCLEOTIDE SEQUENCE [LARGE SCALE GENOMIC DNA]</scope>
    <source>
        <strain evidence="2 3">RI</strain>
    </source>
</reference>
<feature type="compositionally biased region" description="Polar residues" evidence="1">
    <location>
        <begin position="221"/>
        <end position="235"/>
    </location>
</feature>
<dbReference type="KEGG" id="bmic:BMR1_03g03825"/>
<sequence>MHFAKTAPKTSSDITQLSSDISKLDISQNNSSNCTVSNASNATNTPTAGTINTYRWADEMDDTDSSFNGSDTEPTPIESEGEKRGHTDYVVKLSNLTKNTTARQIKEILPRELQIHHITFDSTDNCSALVSFKDDRHMLKALQHSGKIRAPNAVSSSSSTSARGKDNYIFIDPWERPSIGRNNKGGVKTTAPVYSMTRDKFISENLHKANNERGIKHDSEASVNDTKGFDWNSNRSIKDEPKSTSNERPKLILKPRSKPLSIEIPPLLTKIDEYEPQSSTLNIIHKGSNESGESMKQTTNTQALHKKKSIDKSQEYNSDAYVENRVSKEHLKRSYDKKYKIGRFERYEKVEKLEKYEKYEKLDKYERVEKIEKHGRRERHFDKYEKIEKVENIERTSRSEKSSRSAREIKDLKGYSKEYHKDYSKDYNTEHRKDSFGYGNEYKKGSLASAYKGPAIRIVKEDFIGNNDRNDISTSVSGGKYVKKKSDFPPLNDVNGDSYVESHNPSFKAQEHKNGECESEEFKGNSKYDIESYSDDKPLRSGAEKKTSRPIRRKNPVDDTVANKVVVNAMDDRKGKNISHVIKTMRRKRQSVP</sequence>
<evidence type="ECO:0008006" key="4">
    <source>
        <dbReference type="Google" id="ProtNLM"/>
    </source>
</evidence>
<protein>
    <recommendedName>
        <fullName evidence="4">RRM domain-containing protein</fullName>
    </recommendedName>
</protein>
<accession>A0A1R4AC64</accession>
<evidence type="ECO:0000313" key="3">
    <source>
        <dbReference type="Proteomes" id="UP000002899"/>
    </source>
</evidence>
<dbReference type="RefSeq" id="XP_012649376.2">
    <property type="nucleotide sequence ID" value="XM_012793922.2"/>
</dbReference>
<feature type="compositionally biased region" description="Basic and acidic residues" evidence="1">
    <location>
        <begin position="509"/>
        <end position="547"/>
    </location>
</feature>
<name>A0A1R4AC64_BABMR</name>
<organism evidence="2 3">
    <name type="scientific">Babesia microti (strain RI)</name>
    <dbReference type="NCBI Taxonomy" id="1133968"/>
    <lineage>
        <taxon>Eukaryota</taxon>
        <taxon>Sar</taxon>
        <taxon>Alveolata</taxon>
        <taxon>Apicomplexa</taxon>
        <taxon>Aconoidasida</taxon>
        <taxon>Piroplasmida</taxon>
        <taxon>Babesiidae</taxon>
        <taxon>Babesia</taxon>
    </lineage>
</organism>
<feature type="region of interest" description="Disordered" evidence="1">
    <location>
        <begin position="467"/>
        <end position="560"/>
    </location>
</feature>
<dbReference type="AlphaFoldDB" id="A0A1R4AC64"/>
<dbReference type="VEuPathDB" id="PiroplasmaDB:BMR1_03g03825"/>
<dbReference type="EMBL" id="LN871598">
    <property type="protein sequence ID" value="SJK86609.1"/>
    <property type="molecule type" value="Genomic_DNA"/>
</dbReference>
<dbReference type="Proteomes" id="UP000002899">
    <property type="component" value="Chromosome III"/>
</dbReference>
<reference evidence="2 3" key="3">
    <citation type="journal article" date="2016" name="Sci. Rep.">
        <title>Genome-wide diversity and gene expression profiling of Babesia microti isolates identify polymorphic genes that mediate host-pathogen interactions.</title>
        <authorList>
            <person name="Silva J.C."/>
            <person name="Cornillot E."/>
            <person name="McCracken C."/>
            <person name="Usmani-Brown S."/>
            <person name="Dwivedi A."/>
            <person name="Ifeonu O.O."/>
            <person name="Crabtree J."/>
            <person name="Gotia H.T."/>
            <person name="Virji A.Z."/>
            <person name="Reynes C."/>
            <person name="Colinge J."/>
            <person name="Kumar V."/>
            <person name="Lawres L."/>
            <person name="Pazzi J.E."/>
            <person name="Pablo J.V."/>
            <person name="Hung C."/>
            <person name="Brancato J."/>
            <person name="Kumari P."/>
            <person name="Orvis J."/>
            <person name="Tretina K."/>
            <person name="Chibucos M."/>
            <person name="Ott S."/>
            <person name="Sadzewicz L."/>
            <person name="Sengamalay N."/>
            <person name="Shetty A.C."/>
            <person name="Su Q."/>
            <person name="Tallon L."/>
            <person name="Fraser C.M."/>
            <person name="Frutos R."/>
            <person name="Molina D.M."/>
            <person name="Krause P.J."/>
            <person name="Ben Mamoun C."/>
        </authorList>
    </citation>
    <scope>NUCLEOTIDE SEQUENCE [LARGE SCALE GENOMIC DNA]</scope>
    <source>
        <strain evidence="2 3">RI</strain>
    </source>
</reference>
<feature type="region of interest" description="Disordered" evidence="1">
    <location>
        <begin position="26"/>
        <end position="85"/>
    </location>
</feature>
<dbReference type="GeneID" id="24425412"/>
<reference evidence="2 3" key="2">
    <citation type="journal article" date="2013" name="PLoS ONE">
        <title>Whole genome mapping and re-organization of the nuclear and mitochondrial genomes of Babesia microti isolates.</title>
        <authorList>
            <person name="Cornillot E."/>
            <person name="Dassouli A."/>
            <person name="Garg A."/>
            <person name="Pachikara N."/>
            <person name="Randazzo S."/>
            <person name="Depoix D."/>
            <person name="Carcy B."/>
            <person name="Delbecq S."/>
            <person name="Frutos R."/>
            <person name="Silva J.C."/>
            <person name="Sutton R."/>
            <person name="Krause P.J."/>
            <person name="Mamoun C.B."/>
        </authorList>
    </citation>
    <scope>NUCLEOTIDE SEQUENCE [LARGE SCALE GENOMIC DNA]</scope>
    <source>
        <strain evidence="2 3">RI</strain>
    </source>
</reference>
<feature type="compositionally biased region" description="Basic and acidic residues" evidence="1">
    <location>
        <begin position="236"/>
        <end position="248"/>
    </location>
</feature>
<keyword evidence="3" id="KW-1185">Reference proteome</keyword>
<proteinExistence type="predicted"/>
<feature type="region of interest" description="Disordered" evidence="1">
    <location>
        <begin position="212"/>
        <end position="248"/>
    </location>
</feature>
<feature type="compositionally biased region" description="Polar residues" evidence="1">
    <location>
        <begin position="26"/>
        <end position="53"/>
    </location>
</feature>
<evidence type="ECO:0000313" key="2">
    <source>
        <dbReference type="EMBL" id="SJK86609.1"/>
    </source>
</evidence>
<evidence type="ECO:0000256" key="1">
    <source>
        <dbReference type="SAM" id="MobiDB-lite"/>
    </source>
</evidence>